<accession>A0A0F9PBE6</accession>
<evidence type="ECO:0000313" key="1">
    <source>
        <dbReference type="EMBL" id="KKN21832.1"/>
    </source>
</evidence>
<organism evidence="1">
    <name type="scientific">marine sediment metagenome</name>
    <dbReference type="NCBI Taxonomy" id="412755"/>
    <lineage>
        <taxon>unclassified sequences</taxon>
        <taxon>metagenomes</taxon>
        <taxon>ecological metagenomes</taxon>
    </lineage>
</organism>
<name>A0A0F9PBE6_9ZZZZ</name>
<proteinExistence type="predicted"/>
<evidence type="ECO:0008006" key="2">
    <source>
        <dbReference type="Google" id="ProtNLM"/>
    </source>
</evidence>
<sequence length="178" mass="19046">MTCIVGVTHKGKVYMGGDSCGSSSASQQTVGNPKVFKVQDFLIGCTSSFRMIDLLTHNLSVGRDHPEDSDDLFMRTTFIEGVRRCLKKGGFAKVSAGVETGGNFLVGYHGKLYEVQGDYSILNCEDWGNSVGSGEGPARGSLWTTRKGKDPKVRVRTALGAAEAIVPSVRGPMVLLVL</sequence>
<dbReference type="EMBL" id="LAZR01003114">
    <property type="protein sequence ID" value="KKN21832.1"/>
    <property type="molecule type" value="Genomic_DNA"/>
</dbReference>
<dbReference type="Gene3D" id="3.60.20.10">
    <property type="entry name" value="Glutamine Phosphoribosylpyrophosphate, subunit 1, domain 1"/>
    <property type="match status" value="1"/>
</dbReference>
<comment type="caution">
    <text evidence="1">The sequence shown here is derived from an EMBL/GenBank/DDBJ whole genome shotgun (WGS) entry which is preliminary data.</text>
</comment>
<protein>
    <recommendedName>
        <fullName evidence="2">Proteasome endopeptidase complex</fullName>
    </recommendedName>
</protein>
<dbReference type="InterPro" id="IPR029055">
    <property type="entry name" value="Ntn_hydrolases_N"/>
</dbReference>
<gene>
    <name evidence="1" type="ORF">LCGC14_0921360</name>
</gene>
<dbReference type="CDD" id="cd01901">
    <property type="entry name" value="Ntn_hydrolase"/>
    <property type="match status" value="1"/>
</dbReference>
<reference evidence="1" key="1">
    <citation type="journal article" date="2015" name="Nature">
        <title>Complex archaea that bridge the gap between prokaryotes and eukaryotes.</title>
        <authorList>
            <person name="Spang A."/>
            <person name="Saw J.H."/>
            <person name="Jorgensen S.L."/>
            <person name="Zaremba-Niedzwiedzka K."/>
            <person name="Martijn J."/>
            <person name="Lind A.E."/>
            <person name="van Eijk R."/>
            <person name="Schleper C."/>
            <person name="Guy L."/>
            <person name="Ettema T.J."/>
        </authorList>
    </citation>
    <scope>NUCLEOTIDE SEQUENCE</scope>
</reference>
<dbReference type="SUPFAM" id="SSF56235">
    <property type="entry name" value="N-terminal nucleophile aminohydrolases (Ntn hydrolases)"/>
    <property type="match status" value="1"/>
</dbReference>
<dbReference type="AlphaFoldDB" id="A0A0F9PBE6"/>